<dbReference type="AlphaFoldDB" id="A0A6M3L3P4"/>
<name>A0A6M3L3P4_9ZZZZ</name>
<dbReference type="EMBL" id="MT145005">
    <property type="protein sequence ID" value="QJI02488.1"/>
    <property type="molecule type" value="Genomic_DNA"/>
</dbReference>
<protein>
    <submittedName>
        <fullName evidence="1">Uncharacterized protein</fullName>
    </submittedName>
</protein>
<evidence type="ECO:0000313" key="2">
    <source>
        <dbReference type="EMBL" id="QJI02488.1"/>
    </source>
</evidence>
<sequence length="82" mass="9118">MEYTMNFFKTDTPPVGEPILVVIKLTSGNLEMFCCEISDDYRGLHGELYFPDTGDSIGWTVEDITMWAPLAGLVEAVKRGGQ</sequence>
<gene>
    <name evidence="1" type="ORF">MM415B02862_0012</name>
    <name evidence="2" type="ORF">TM448B03267_0008</name>
</gene>
<dbReference type="EMBL" id="MT142743">
    <property type="protein sequence ID" value="QJA87955.1"/>
    <property type="molecule type" value="Genomic_DNA"/>
</dbReference>
<proteinExistence type="predicted"/>
<organism evidence="1">
    <name type="scientific">viral metagenome</name>
    <dbReference type="NCBI Taxonomy" id="1070528"/>
    <lineage>
        <taxon>unclassified sequences</taxon>
        <taxon>metagenomes</taxon>
        <taxon>organismal metagenomes</taxon>
    </lineage>
</organism>
<accession>A0A6M3L3P4</accession>
<evidence type="ECO:0000313" key="1">
    <source>
        <dbReference type="EMBL" id="QJA87955.1"/>
    </source>
</evidence>
<reference evidence="1" key="1">
    <citation type="submission" date="2020-03" db="EMBL/GenBank/DDBJ databases">
        <title>The deep terrestrial virosphere.</title>
        <authorList>
            <person name="Holmfeldt K."/>
            <person name="Nilsson E."/>
            <person name="Simone D."/>
            <person name="Lopez-Fernandez M."/>
            <person name="Wu X."/>
            <person name="de Brujin I."/>
            <person name="Lundin D."/>
            <person name="Andersson A."/>
            <person name="Bertilsson S."/>
            <person name="Dopson M."/>
        </authorList>
    </citation>
    <scope>NUCLEOTIDE SEQUENCE</scope>
    <source>
        <strain evidence="1">MM415B02862</strain>
        <strain evidence="2">TM448B03267</strain>
    </source>
</reference>